<dbReference type="EC" id="2.3.1.122" evidence="3"/>
<organism evidence="9 10">
    <name type="scientific">Halomicrobium zhouii</name>
    <dbReference type="NCBI Taxonomy" id="767519"/>
    <lineage>
        <taxon>Archaea</taxon>
        <taxon>Methanobacteriati</taxon>
        <taxon>Methanobacteriota</taxon>
        <taxon>Stenosarchaea group</taxon>
        <taxon>Halobacteria</taxon>
        <taxon>Halobacteriales</taxon>
        <taxon>Haloarculaceae</taxon>
        <taxon>Halomicrobium</taxon>
    </lineage>
</organism>
<proteinExistence type="inferred from homology"/>
<dbReference type="SUPFAM" id="SSF53474">
    <property type="entry name" value="alpha/beta-Hydrolases"/>
    <property type="match status" value="1"/>
</dbReference>
<keyword evidence="5" id="KW-0012">Acyltransferase</keyword>
<reference evidence="9 10" key="1">
    <citation type="submission" date="2016-10" db="EMBL/GenBank/DDBJ databases">
        <authorList>
            <person name="de Groot N.N."/>
        </authorList>
    </citation>
    <scope>NUCLEOTIDE SEQUENCE [LARGE SCALE GENOMIC DNA]</scope>
    <source>
        <strain evidence="9 10">CGMCC 1.10457</strain>
    </source>
</reference>
<evidence type="ECO:0000313" key="10">
    <source>
        <dbReference type="Proteomes" id="UP000199062"/>
    </source>
</evidence>
<keyword evidence="4" id="KW-0808">Transferase</keyword>
<evidence type="ECO:0000313" key="9">
    <source>
        <dbReference type="EMBL" id="SFR97136.1"/>
    </source>
</evidence>
<dbReference type="PANTHER" id="PTHR48098:SF1">
    <property type="entry name" value="DIACYLGLYCEROL ACYLTRANSFERASE_MYCOLYLTRANSFERASE AG85A"/>
    <property type="match status" value="1"/>
</dbReference>
<dbReference type="Gene3D" id="3.40.50.1820">
    <property type="entry name" value="alpha/beta hydrolase"/>
    <property type="match status" value="1"/>
</dbReference>
<feature type="region of interest" description="Disordered" evidence="8">
    <location>
        <begin position="33"/>
        <end position="59"/>
    </location>
</feature>
<protein>
    <recommendedName>
        <fullName evidence="3">trehalose O-mycolyltransferase</fullName>
        <ecNumber evidence="3">2.3.1.122</ecNumber>
    </recommendedName>
    <alternativeName>
        <fullName evidence="6">Acyl-CoA:diacylglycerol acyltransferase</fullName>
    </alternativeName>
</protein>
<name>A0A1I6L117_9EURY</name>
<evidence type="ECO:0000256" key="2">
    <source>
        <dbReference type="ARBA" id="ARBA00005874"/>
    </source>
</evidence>
<evidence type="ECO:0000256" key="6">
    <source>
        <dbReference type="ARBA" id="ARBA00032572"/>
    </source>
</evidence>
<comment type="catalytic activity">
    <reaction evidence="1">
        <text>2 alpha,alpha'-trehalose 6-mycolate = alpha,alpha'-trehalose 6,6'-bismycolate + alpha,alpha-trehalose</text>
        <dbReference type="Rhea" id="RHEA:23472"/>
        <dbReference type="ChEBI" id="CHEBI:16551"/>
        <dbReference type="ChEBI" id="CHEBI:18195"/>
        <dbReference type="ChEBI" id="CHEBI:18234"/>
        <dbReference type="EC" id="2.3.1.122"/>
    </reaction>
</comment>
<dbReference type="InterPro" id="IPR006311">
    <property type="entry name" value="TAT_signal"/>
</dbReference>
<dbReference type="GO" id="GO:0016787">
    <property type="term" value="F:hydrolase activity"/>
    <property type="evidence" value="ECO:0007669"/>
    <property type="project" value="UniProtKB-KW"/>
</dbReference>
<dbReference type="AlphaFoldDB" id="A0A1I6L117"/>
<evidence type="ECO:0000256" key="7">
    <source>
        <dbReference type="ARBA" id="ARBA00048109"/>
    </source>
</evidence>
<sequence>MQGNGDESEANGPSTRRTFLGALSAAGVFGLAQTPASATGNPRSAAPPRGDTDIPSLEPTNVERVSELSDRLLEFSFENPLVDPPLETANVRVLLPEGYDETDETYPTIYLLHGGGNSAAAWSDPDLSPGEIGPGPVQNYVDEDVVVVMPDGGENGWYTDWYNDGDFGAPMWETFHVHQLIPWAEDRFRLRSERGGRVVAGLSMGSAGALQYAARYPDTFAGVYAFSGGPFPIEQFPSGSTFVDAYGDPSEQETRVRGLNPNELTENYRNLRLYMAVGKAEGASGPAAEIEAIAYENFLTFVENLDETGIDYTFDVFPEGVHDWPYWQTYLKGVLPDMMDVFASEPVDPSGFTHETILRNVDIWDWQIDRADTNRQTAEFLRLEDVTSDGLTITGRGKTVVTTPGDYESGQKYRIDRDDGAATVRPRMVRADEDGSLTFTVHLGPAAETGSDVANQPESATISIEPFECGRSNGHE</sequence>
<dbReference type="EMBL" id="FOZK01000002">
    <property type="protein sequence ID" value="SFR97136.1"/>
    <property type="molecule type" value="Genomic_DNA"/>
</dbReference>
<dbReference type="InterPro" id="IPR000801">
    <property type="entry name" value="Esterase-like"/>
</dbReference>
<dbReference type="InterPro" id="IPR029058">
    <property type="entry name" value="AB_hydrolase_fold"/>
</dbReference>
<comment type="catalytic activity">
    <reaction evidence="7">
        <text>an acyl-CoA + a 1,2-diacyl-sn-glycerol = a triacyl-sn-glycerol + CoA</text>
        <dbReference type="Rhea" id="RHEA:10868"/>
        <dbReference type="ChEBI" id="CHEBI:17815"/>
        <dbReference type="ChEBI" id="CHEBI:57287"/>
        <dbReference type="ChEBI" id="CHEBI:58342"/>
        <dbReference type="ChEBI" id="CHEBI:64615"/>
        <dbReference type="EC" id="2.3.1.20"/>
    </reaction>
</comment>
<keyword evidence="9" id="KW-0378">Hydrolase</keyword>
<dbReference type="Proteomes" id="UP000199062">
    <property type="component" value="Unassembled WGS sequence"/>
</dbReference>
<comment type="similarity">
    <text evidence="2">Belongs to the mycobacterial A85 antigen family.</text>
</comment>
<evidence type="ECO:0000256" key="4">
    <source>
        <dbReference type="ARBA" id="ARBA00022679"/>
    </source>
</evidence>
<dbReference type="STRING" id="767519.SAMN05216559_1785"/>
<dbReference type="PROSITE" id="PS51318">
    <property type="entry name" value="TAT"/>
    <property type="match status" value="1"/>
</dbReference>
<evidence type="ECO:0000256" key="5">
    <source>
        <dbReference type="ARBA" id="ARBA00023315"/>
    </source>
</evidence>
<dbReference type="InterPro" id="IPR050583">
    <property type="entry name" value="Mycobacterial_A85_antigen"/>
</dbReference>
<keyword evidence="10" id="KW-1185">Reference proteome</keyword>
<gene>
    <name evidence="9" type="ORF">SAMN05216559_1785</name>
</gene>
<dbReference type="PANTHER" id="PTHR48098">
    <property type="entry name" value="ENTEROCHELIN ESTERASE-RELATED"/>
    <property type="match status" value="1"/>
</dbReference>
<dbReference type="Pfam" id="PF00756">
    <property type="entry name" value="Esterase"/>
    <property type="match status" value="1"/>
</dbReference>
<evidence type="ECO:0000256" key="1">
    <source>
        <dbReference type="ARBA" id="ARBA00000697"/>
    </source>
</evidence>
<evidence type="ECO:0000256" key="8">
    <source>
        <dbReference type="SAM" id="MobiDB-lite"/>
    </source>
</evidence>
<evidence type="ECO:0000256" key="3">
    <source>
        <dbReference type="ARBA" id="ARBA00012820"/>
    </source>
</evidence>
<dbReference type="GO" id="GO:0004144">
    <property type="term" value="F:diacylglycerol O-acyltransferase activity"/>
    <property type="evidence" value="ECO:0007669"/>
    <property type="project" value="UniProtKB-EC"/>
</dbReference>
<accession>A0A1I6L117</accession>
<dbReference type="GO" id="GO:0050348">
    <property type="term" value="F:trehalose O-mycolyltransferase activity"/>
    <property type="evidence" value="ECO:0007669"/>
    <property type="project" value="UniProtKB-EC"/>
</dbReference>